<evidence type="ECO:0000256" key="1">
    <source>
        <dbReference type="SAM" id="MobiDB-lite"/>
    </source>
</evidence>
<protein>
    <submittedName>
        <fullName evidence="2">Uncharacterized protein</fullName>
    </submittedName>
</protein>
<gene>
    <name evidence="2" type="ORF">MPL3365_170217</name>
</gene>
<evidence type="ECO:0000313" key="3">
    <source>
        <dbReference type="Proteomes" id="UP000046122"/>
    </source>
</evidence>
<dbReference type="EMBL" id="CCNE01000009">
    <property type="protein sequence ID" value="CDX53010.1"/>
    <property type="molecule type" value="Genomic_DNA"/>
</dbReference>
<proteinExistence type="predicted"/>
<organism evidence="2 3">
    <name type="scientific">Mesorhizobium plurifarium</name>
    <dbReference type="NCBI Taxonomy" id="69974"/>
    <lineage>
        <taxon>Bacteria</taxon>
        <taxon>Pseudomonadati</taxon>
        <taxon>Pseudomonadota</taxon>
        <taxon>Alphaproteobacteria</taxon>
        <taxon>Hyphomicrobiales</taxon>
        <taxon>Phyllobacteriaceae</taxon>
        <taxon>Mesorhizobium</taxon>
    </lineage>
</organism>
<feature type="region of interest" description="Disordered" evidence="1">
    <location>
        <begin position="18"/>
        <end position="40"/>
    </location>
</feature>
<sequence length="169" mass="18563">MPRDRGFFSRISAARRRSTATVTPFETADPYGQLRPGWEPPRRLPSAELVHLERSPQPPIEIATNRKLGDAGGQRPKFQDRFGPSIWAVTRRRSLGRIGLIAGPLRPLGRGGFTDEIMKARRALARASLNAMCFRVSIARVRVDDGAAQCHVRNPAPAGAGQFAVRAIS</sequence>
<reference evidence="2 3" key="1">
    <citation type="submission" date="2014-08" db="EMBL/GenBank/DDBJ databases">
        <authorList>
            <person name="Moulin Lionel"/>
        </authorList>
    </citation>
    <scope>NUCLEOTIDE SEQUENCE [LARGE SCALE GENOMIC DNA]</scope>
</reference>
<evidence type="ECO:0000313" key="2">
    <source>
        <dbReference type="EMBL" id="CDX53010.1"/>
    </source>
</evidence>
<dbReference type="Proteomes" id="UP000046122">
    <property type="component" value="Unassembled WGS sequence"/>
</dbReference>
<dbReference type="AlphaFoldDB" id="A0A090G5Z3"/>
<accession>A0A090G5Z3</accession>
<name>A0A090G5Z3_MESPL</name>